<gene>
    <name evidence="1" type="ORF">CA13_28590</name>
</gene>
<dbReference type="EMBL" id="SJPJ01000001">
    <property type="protein sequence ID" value="TWT81406.1"/>
    <property type="molecule type" value="Genomic_DNA"/>
</dbReference>
<evidence type="ECO:0000313" key="2">
    <source>
        <dbReference type="Proteomes" id="UP000315010"/>
    </source>
</evidence>
<dbReference type="AlphaFoldDB" id="A0A5C5Z302"/>
<proteinExistence type="predicted"/>
<name>A0A5C5Z302_9BACT</name>
<accession>A0A5C5Z302</accession>
<sequence length="168" mass="18549">MAQNEGEVMLDRAIGLTDQNVNSSWCVSIDGLIAVGRRAAIFEAFTGEPIGTYNAAIGQSLNPEDGEGIATVGGFAEIWCKPVDCLVWHVGYGTDDPHNQDLGQILDNTGTPIAGQKARHAVDWTNWMWNVTDFFQLGFEVSRRETAYIAPRVSNEAMIYHFRSRLTI</sequence>
<keyword evidence="2" id="KW-1185">Reference proteome</keyword>
<dbReference type="Proteomes" id="UP000315010">
    <property type="component" value="Unassembled WGS sequence"/>
</dbReference>
<comment type="caution">
    <text evidence="1">The sequence shown here is derived from an EMBL/GenBank/DDBJ whole genome shotgun (WGS) entry which is preliminary data.</text>
</comment>
<protein>
    <submittedName>
        <fullName evidence="1">Uncharacterized protein</fullName>
    </submittedName>
</protein>
<evidence type="ECO:0000313" key="1">
    <source>
        <dbReference type="EMBL" id="TWT81406.1"/>
    </source>
</evidence>
<organism evidence="1 2">
    <name type="scientific">Novipirellula herctigrandis</name>
    <dbReference type="NCBI Taxonomy" id="2527986"/>
    <lineage>
        <taxon>Bacteria</taxon>
        <taxon>Pseudomonadati</taxon>
        <taxon>Planctomycetota</taxon>
        <taxon>Planctomycetia</taxon>
        <taxon>Pirellulales</taxon>
        <taxon>Pirellulaceae</taxon>
        <taxon>Novipirellula</taxon>
    </lineage>
</organism>
<dbReference type="RefSeq" id="WP_146397330.1">
    <property type="nucleotide sequence ID" value="NZ_SJPJ01000001.1"/>
</dbReference>
<reference evidence="1 2" key="1">
    <citation type="submission" date="2019-02" db="EMBL/GenBank/DDBJ databases">
        <title>Deep-cultivation of Planctomycetes and their phenomic and genomic characterization uncovers novel biology.</title>
        <authorList>
            <person name="Wiegand S."/>
            <person name="Jogler M."/>
            <person name="Boedeker C."/>
            <person name="Pinto D."/>
            <person name="Vollmers J."/>
            <person name="Rivas-Marin E."/>
            <person name="Kohn T."/>
            <person name="Peeters S.H."/>
            <person name="Heuer A."/>
            <person name="Rast P."/>
            <person name="Oberbeckmann S."/>
            <person name="Bunk B."/>
            <person name="Jeske O."/>
            <person name="Meyerdierks A."/>
            <person name="Storesund J.E."/>
            <person name="Kallscheuer N."/>
            <person name="Luecker S."/>
            <person name="Lage O.M."/>
            <person name="Pohl T."/>
            <person name="Merkel B.J."/>
            <person name="Hornburger P."/>
            <person name="Mueller R.-W."/>
            <person name="Bruemmer F."/>
            <person name="Labrenz M."/>
            <person name="Spormann A.M."/>
            <person name="Op Den Camp H."/>
            <person name="Overmann J."/>
            <person name="Amann R."/>
            <person name="Jetten M.S.M."/>
            <person name="Mascher T."/>
            <person name="Medema M.H."/>
            <person name="Devos D.P."/>
            <person name="Kaster A.-K."/>
            <person name="Ovreas L."/>
            <person name="Rohde M."/>
            <person name="Galperin M.Y."/>
            <person name="Jogler C."/>
        </authorList>
    </citation>
    <scope>NUCLEOTIDE SEQUENCE [LARGE SCALE GENOMIC DNA]</scope>
    <source>
        <strain evidence="1 2">CA13</strain>
    </source>
</reference>
<dbReference type="OrthoDB" id="253888at2"/>